<proteinExistence type="predicted"/>
<organism evidence="2">
    <name type="scientific">viral metagenome</name>
    <dbReference type="NCBI Taxonomy" id="1070528"/>
    <lineage>
        <taxon>unclassified sequences</taxon>
        <taxon>metagenomes</taxon>
        <taxon>organismal metagenomes</taxon>
    </lineage>
</organism>
<dbReference type="EMBL" id="BDQA01000348">
    <property type="protein sequence ID" value="GBH21803.1"/>
    <property type="molecule type" value="Genomic_RNA"/>
</dbReference>
<feature type="compositionally biased region" description="Polar residues" evidence="1">
    <location>
        <begin position="1"/>
        <end position="12"/>
    </location>
</feature>
<feature type="compositionally biased region" description="Polar residues" evidence="1">
    <location>
        <begin position="93"/>
        <end position="103"/>
    </location>
</feature>
<reference evidence="2" key="1">
    <citation type="submission" date="2017-04" db="EMBL/GenBank/DDBJ databases">
        <title>Unveiling RNA virosphere associated with marine microorganisms.</title>
        <authorList>
            <person name="Urayama S."/>
            <person name="Takaki Y."/>
            <person name="Nishi S."/>
            <person name="Yoshida Y."/>
            <person name="Deguchi S."/>
            <person name="Takai K."/>
            <person name="Nunoura T."/>
        </authorList>
    </citation>
    <scope>NUCLEOTIDE SEQUENCE</scope>
</reference>
<comment type="caution">
    <text evidence="2">The sequence shown here is derived from an EMBL/GenBank/DDBJ whole genome shotgun (WGS) entry which is preliminary data.</text>
</comment>
<evidence type="ECO:0000313" key="2">
    <source>
        <dbReference type="EMBL" id="GBH21803.1"/>
    </source>
</evidence>
<evidence type="ECO:0000256" key="1">
    <source>
        <dbReference type="SAM" id="MobiDB-lite"/>
    </source>
</evidence>
<protein>
    <submittedName>
        <fullName evidence="2">Uncharacterized protein</fullName>
    </submittedName>
</protein>
<accession>A0A2V0R940</accession>
<name>A0A2V0R940_9ZZZZ</name>
<feature type="region of interest" description="Disordered" evidence="1">
    <location>
        <begin position="1"/>
        <end position="20"/>
    </location>
</feature>
<sequence length="103" mass="11962">MHDSELNPNTESVEVKPEQKDTMKKQFEYPFFYSKKNEDEEALRERFLESYSNIDDYEYQESDDFPNGASLVRKQKKASSSEANYVKEGVDSITDNVEVESSA</sequence>
<dbReference type="AlphaFoldDB" id="A0A2V0R940"/>
<feature type="region of interest" description="Disordered" evidence="1">
    <location>
        <begin position="59"/>
        <end position="103"/>
    </location>
</feature>